<dbReference type="GO" id="GO:0008422">
    <property type="term" value="F:beta-glucosidase activity"/>
    <property type="evidence" value="ECO:0007669"/>
    <property type="project" value="UniProtKB-EC"/>
</dbReference>
<evidence type="ECO:0000256" key="1">
    <source>
        <dbReference type="ARBA" id="ARBA00000448"/>
    </source>
</evidence>
<keyword evidence="10" id="KW-1185">Reference proteome</keyword>
<dbReference type="InterPro" id="IPR002772">
    <property type="entry name" value="Glyco_hydro_3_C"/>
</dbReference>
<dbReference type="PANTHER" id="PTHR30620">
    <property type="entry name" value="PERIPLASMIC BETA-GLUCOSIDASE-RELATED"/>
    <property type="match status" value="1"/>
</dbReference>
<dbReference type="RefSeq" id="WP_076944226.1">
    <property type="nucleotide sequence ID" value="NZ_MOXD01000018.1"/>
</dbReference>
<dbReference type="InterPro" id="IPR001764">
    <property type="entry name" value="Glyco_hydro_3_N"/>
</dbReference>
<dbReference type="InterPro" id="IPR017853">
    <property type="entry name" value="GH"/>
</dbReference>
<dbReference type="GO" id="GO:0009251">
    <property type="term" value="P:glucan catabolic process"/>
    <property type="evidence" value="ECO:0007669"/>
    <property type="project" value="TreeGrafter"/>
</dbReference>
<accession>A0A1S8CEB4</accession>
<keyword evidence="6" id="KW-0326">Glycosidase</keyword>
<evidence type="ECO:0000313" key="10">
    <source>
        <dbReference type="Proteomes" id="UP000216021"/>
    </source>
</evidence>
<evidence type="ECO:0000313" key="9">
    <source>
        <dbReference type="EMBL" id="OMQ19640.1"/>
    </source>
</evidence>
<dbReference type="PRINTS" id="PR00133">
    <property type="entry name" value="GLHYDRLASE3"/>
</dbReference>
<feature type="domain" description="Glycoside hydrolase family 3 N-terminal" evidence="7">
    <location>
        <begin position="109"/>
        <end position="368"/>
    </location>
</feature>
<comment type="similarity">
    <text evidence="2">Belongs to the glycosyl hydrolase 3 family.</text>
</comment>
<evidence type="ECO:0000259" key="7">
    <source>
        <dbReference type="Pfam" id="PF00933"/>
    </source>
</evidence>
<evidence type="ECO:0000256" key="6">
    <source>
        <dbReference type="ARBA" id="ARBA00023295"/>
    </source>
</evidence>
<dbReference type="InterPro" id="IPR036962">
    <property type="entry name" value="Glyco_hydro_3_N_sf"/>
</dbReference>
<dbReference type="Gene3D" id="3.20.20.300">
    <property type="entry name" value="Glycoside hydrolase, family 3, N-terminal domain"/>
    <property type="match status" value="1"/>
</dbReference>
<gene>
    <name evidence="9" type="ORF">BMI79_21050</name>
</gene>
<protein>
    <recommendedName>
        <fullName evidence="3">beta-glucosidase</fullName>
        <ecNumber evidence="3">3.2.1.21</ecNumber>
    </recommendedName>
</protein>
<proteinExistence type="inferred from homology"/>
<evidence type="ECO:0000256" key="5">
    <source>
        <dbReference type="ARBA" id="ARBA00022801"/>
    </source>
</evidence>
<dbReference type="SUPFAM" id="SSF51445">
    <property type="entry name" value="(Trans)glycosidases"/>
    <property type="match status" value="1"/>
</dbReference>
<dbReference type="PROSITE" id="PS51257">
    <property type="entry name" value="PROKAR_LIPOPROTEIN"/>
    <property type="match status" value="1"/>
</dbReference>
<evidence type="ECO:0000256" key="4">
    <source>
        <dbReference type="ARBA" id="ARBA00022729"/>
    </source>
</evidence>
<dbReference type="Pfam" id="PF00933">
    <property type="entry name" value="Glyco_hydro_3"/>
    <property type="match status" value="1"/>
</dbReference>
<dbReference type="Gene3D" id="3.40.50.1700">
    <property type="entry name" value="Glycoside hydrolase family 3 C-terminal domain"/>
    <property type="match status" value="1"/>
</dbReference>
<keyword evidence="5" id="KW-0378">Hydrolase</keyword>
<dbReference type="Pfam" id="PF01915">
    <property type="entry name" value="Glyco_hydro_3_C"/>
    <property type="match status" value="1"/>
</dbReference>
<dbReference type="SUPFAM" id="SSF52279">
    <property type="entry name" value="Beta-D-glucan exohydrolase, C-terminal domain"/>
    <property type="match status" value="1"/>
</dbReference>
<sequence length="679" mass="73671">MQIGKIGTAMSLASFMALGLSGCNDSDTVNAGEPKQADLGYRDVKLLEVGGLKFKDLNRNNKLDPYEDWRLDATTRANNLASLMTTAEKAGLMMHGTLPLSAGRVDVEAAKKEIVDNAVNTFITRMAGNPNYISHDNNQIQQAAEGTRLGIPIIISTDPRNHFTNDPNATSIVAGSFSQWPETLGFAAIDDVELMKKFGDIARREYRAVGIQMALSPQADLATEPRWGRINGTFGEDNQISKRMTQAYIEGFQNGSNGLNKDSVITVVKHFAGGGPQLSGLDPHNSYGKEQVYPGDNFEYHLVPFEGAFAAKVASVMPYYGQPLDLWYKDALIESVGFGFNKQVLTDILRGRYAFDGVILSDWGILSDCDGTCITGMSDAQVSAGISPFAVVPIGMPWGVETLTRQERIVKAVDAGIDQFGGTSDPSDLIAAVEEQQITTARLDASVVRILKQKFVLGLFENPYVDETAAATLVGNNDFQQQATDAQRRSHVLLKNDNNLLPMSLTGKKVFLYNVNAEVAASYGLTVVNTPEAADIAVLRVNTPYQTDPHYPFGAVHFGQLGFDDQASVVLDEKPGIYSGSADYQIIKQVKLQGIPTITSIYLDRPAILTNIVDKTDALLANFGSSDATLFDIISGKAKPEGKLPFELPSSWDAVLQQKEDVPHDSANPLYPIHAGMSL</sequence>
<dbReference type="AlphaFoldDB" id="A0A1S8CEB4"/>
<feature type="domain" description="Glycoside hydrolase family 3 C-terminal" evidence="8">
    <location>
        <begin position="528"/>
        <end position="677"/>
    </location>
</feature>
<evidence type="ECO:0000259" key="8">
    <source>
        <dbReference type="Pfam" id="PF01915"/>
    </source>
</evidence>
<dbReference type="STRING" id="2034155.BMI79_21050"/>
<organism evidence="9 10">
    <name type="scientific">Serratia oryzae</name>
    <dbReference type="NCBI Taxonomy" id="2034155"/>
    <lineage>
        <taxon>Bacteria</taxon>
        <taxon>Pseudomonadati</taxon>
        <taxon>Pseudomonadota</taxon>
        <taxon>Gammaproteobacteria</taxon>
        <taxon>Enterobacterales</taxon>
        <taxon>Yersiniaceae</taxon>
        <taxon>Serratia</taxon>
    </lineage>
</organism>
<name>A0A1S8CEB4_9GAMM</name>
<keyword evidence="4" id="KW-0732">Signal</keyword>
<reference evidence="9 10" key="1">
    <citation type="submission" date="2016-11" db="EMBL/GenBank/DDBJ databases">
        <title>Rahnella oryzae sp. nov., isolated from rice root.</title>
        <authorList>
            <person name="Zhang X.-X."/>
            <person name="Zhang J."/>
        </authorList>
    </citation>
    <scope>NUCLEOTIDE SEQUENCE [LARGE SCALE GENOMIC DNA]</scope>
    <source>
        <strain evidence="9 10">J11-6</strain>
    </source>
</reference>
<dbReference type="EC" id="3.2.1.21" evidence="3"/>
<dbReference type="OrthoDB" id="9781691at2"/>
<evidence type="ECO:0000256" key="3">
    <source>
        <dbReference type="ARBA" id="ARBA00012744"/>
    </source>
</evidence>
<dbReference type="InterPro" id="IPR036881">
    <property type="entry name" value="Glyco_hydro_3_C_sf"/>
</dbReference>
<evidence type="ECO:0000256" key="2">
    <source>
        <dbReference type="ARBA" id="ARBA00005336"/>
    </source>
</evidence>
<dbReference type="EMBL" id="MOXD01000018">
    <property type="protein sequence ID" value="OMQ19640.1"/>
    <property type="molecule type" value="Genomic_DNA"/>
</dbReference>
<comment type="catalytic activity">
    <reaction evidence="1">
        <text>Hydrolysis of terminal, non-reducing beta-D-glucosyl residues with release of beta-D-glucose.</text>
        <dbReference type="EC" id="3.2.1.21"/>
    </reaction>
</comment>
<comment type="caution">
    <text evidence="9">The sequence shown here is derived from an EMBL/GenBank/DDBJ whole genome shotgun (WGS) entry which is preliminary data.</text>
</comment>
<dbReference type="InterPro" id="IPR051915">
    <property type="entry name" value="Cellulose_Degrad_GH3"/>
</dbReference>
<dbReference type="Proteomes" id="UP000216021">
    <property type="component" value="Unassembled WGS sequence"/>
</dbReference>
<dbReference type="PANTHER" id="PTHR30620:SF16">
    <property type="entry name" value="LYSOSOMAL BETA GLUCOSIDASE"/>
    <property type="match status" value="1"/>
</dbReference>